<evidence type="ECO:0000313" key="3">
    <source>
        <dbReference type="Proteomes" id="UP001562354"/>
    </source>
</evidence>
<dbReference type="EMBL" id="JBFMKM010000012">
    <property type="protein sequence ID" value="KAL1302322.1"/>
    <property type="molecule type" value="Genomic_DNA"/>
</dbReference>
<dbReference type="RefSeq" id="XP_069198598.1">
    <property type="nucleotide sequence ID" value="XM_069342092.1"/>
</dbReference>
<protein>
    <recommendedName>
        <fullName evidence="4">SMP-LTD domain-containing protein</fullName>
    </recommendedName>
</protein>
<keyword evidence="1" id="KW-0812">Transmembrane</keyword>
<keyword evidence="1" id="KW-0472">Membrane</keyword>
<accession>A0ABR3P831</accession>
<dbReference type="Proteomes" id="UP001562354">
    <property type="component" value="Unassembled WGS sequence"/>
</dbReference>
<evidence type="ECO:0000256" key="1">
    <source>
        <dbReference type="SAM" id="Phobius"/>
    </source>
</evidence>
<dbReference type="GeneID" id="95976436"/>
<name>A0ABR3P831_9PEZI</name>
<comment type="caution">
    <text evidence="2">The sequence shown here is derived from an EMBL/GenBank/DDBJ whole genome shotgun (WGS) entry which is preliminary data.</text>
</comment>
<organism evidence="2 3">
    <name type="scientific">Neodothiora populina</name>
    <dbReference type="NCBI Taxonomy" id="2781224"/>
    <lineage>
        <taxon>Eukaryota</taxon>
        <taxon>Fungi</taxon>
        <taxon>Dikarya</taxon>
        <taxon>Ascomycota</taxon>
        <taxon>Pezizomycotina</taxon>
        <taxon>Dothideomycetes</taxon>
        <taxon>Dothideomycetidae</taxon>
        <taxon>Dothideales</taxon>
        <taxon>Dothioraceae</taxon>
        <taxon>Neodothiora</taxon>
    </lineage>
</organism>
<feature type="transmembrane region" description="Helical" evidence="1">
    <location>
        <begin position="70"/>
        <end position="89"/>
    </location>
</feature>
<sequence length="676" mass="74677">MAPRTPSASPAEKDNKLEKTSFVPGVLPHIFAGASIAILAIYQWPLRWLLSGAAPLTYVLLLGGAKGTRVLAFLDIWAWIALLNLVYAVSATSWLLFWVFVTACYPSIFLASLFQFDLVAKFVRRRLRTALRELQFTNDKIGLFNLPALEIDVDVEGLMCIRGVTISISTLTIVAHGVEVGIKFSDDMELALVTDRVEIALFRRIDISDVFANLKGGEFEMTFGKLAQDTKDSDGEPLMVADTPLLAAAAASGDSRSVADVTMAERMTDGNAPDNASIRSGFSSVKGISPDDDGARQQYQELLDCIEKTSVIRQAHEEARQSIKDKGDEASHLTESMPNLRAIVCSALHDKPTIAHPAKKAIRVSTIKSVYPSIRKQLHRFPFLLRAQLNPIAYFHPVYVSSITAGGSGKWLQHMLSELVFKDFADDDSEIRRLKKRVSAWLADANFVAELGNLTGLASVPMDTNYDITANLRFDDIIAHRTLPKEVHLMQIVRLGGADATIKVPSFLLPHHEHLLPEKPSEEKLEELQKNVDEADGKPKTVQAQYEKDQAGKDEANVSISAHVRLPACLEQELLDFVAALVKATKIIEYLKVESPMDKEHKTIKEFARALKGDVKDKMHKVVVDAAANDKWIAKLVGKVTRHLETMQGDVGYSGDLPVPLAIYRQNAEPLSKLMP</sequence>
<gene>
    <name evidence="2" type="ORF">AAFC00_002734</name>
</gene>
<reference evidence="2 3" key="1">
    <citation type="submission" date="2024-07" db="EMBL/GenBank/DDBJ databases">
        <title>Draft sequence of the Neodothiora populina.</title>
        <authorList>
            <person name="Drown D.D."/>
            <person name="Schuette U.S."/>
            <person name="Buechlein A.B."/>
            <person name="Rusch D.R."/>
            <person name="Winton L.W."/>
            <person name="Adams G.A."/>
        </authorList>
    </citation>
    <scope>NUCLEOTIDE SEQUENCE [LARGE SCALE GENOMIC DNA]</scope>
    <source>
        <strain evidence="2 3">CPC 39397</strain>
    </source>
</reference>
<proteinExistence type="predicted"/>
<keyword evidence="1" id="KW-1133">Transmembrane helix</keyword>
<keyword evidence="3" id="KW-1185">Reference proteome</keyword>
<evidence type="ECO:0000313" key="2">
    <source>
        <dbReference type="EMBL" id="KAL1302322.1"/>
    </source>
</evidence>
<feature type="transmembrane region" description="Helical" evidence="1">
    <location>
        <begin position="95"/>
        <end position="116"/>
    </location>
</feature>
<evidence type="ECO:0008006" key="4">
    <source>
        <dbReference type="Google" id="ProtNLM"/>
    </source>
</evidence>
<feature type="transmembrane region" description="Helical" evidence="1">
    <location>
        <begin position="21"/>
        <end position="42"/>
    </location>
</feature>